<evidence type="ECO:0000313" key="9">
    <source>
        <dbReference type="Proteomes" id="UP001370490"/>
    </source>
</evidence>
<gene>
    <name evidence="8" type="ORF">RJ641_018132</name>
</gene>
<evidence type="ECO:0000256" key="1">
    <source>
        <dbReference type="ARBA" id="ARBA00022527"/>
    </source>
</evidence>
<dbReference type="GO" id="GO:0005886">
    <property type="term" value="C:plasma membrane"/>
    <property type="evidence" value="ECO:0007669"/>
    <property type="project" value="TreeGrafter"/>
</dbReference>
<reference evidence="8 9" key="1">
    <citation type="submission" date="2023-12" db="EMBL/GenBank/DDBJ databases">
        <title>A high-quality genome assembly for Dillenia turbinata (Dilleniales).</title>
        <authorList>
            <person name="Chanderbali A."/>
        </authorList>
    </citation>
    <scope>NUCLEOTIDE SEQUENCE [LARGE SCALE GENOMIC DNA]</scope>
    <source>
        <strain evidence="8">LSX21</strain>
        <tissue evidence="8">Leaf</tissue>
    </source>
</reference>
<keyword evidence="5" id="KW-0067">ATP-binding</keyword>
<dbReference type="SUPFAM" id="SSF56112">
    <property type="entry name" value="Protein kinase-like (PK-like)"/>
    <property type="match status" value="1"/>
</dbReference>
<protein>
    <submittedName>
        <fullName evidence="8">Serine-threonine/tyrosine-protein kinase, catalytic domain</fullName>
    </submittedName>
</protein>
<feature type="domain" description="Protein kinase" evidence="7">
    <location>
        <begin position="1"/>
        <end position="191"/>
    </location>
</feature>
<feature type="region of interest" description="Disordered" evidence="6">
    <location>
        <begin position="139"/>
        <end position="158"/>
    </location>
</feature>
<dbReference type="PANTHER" id="PTHR27002">
    <property type="entry name" value="RECEPTOR-LIKE SERINE/THREONINE-PROTEIN KINASE SD1-8"/>
    <property type="match status" value="1"/>
</dbReference>
<evidence type="ECO:0000256" key="4">
    <source>
        <dbReference type="ARBA" id="ARBA00022777"/>
    </source>
</evidence>
<sequence length="191" mass="21272">MNPKISDFGMARLFDRDETQCSTSRIVGTYGYMAPEYALHGHFSVKSDVYSFGVLVLEIISGQKNECFFAGEETGHLLSLVSMEKLERMNDSKFHGFLERPTMASIVLMLNSYSTTLRMPSKPAFLIYNSAVSDNLLPGDGSLPTRSHQSRGQSTRASINEVSISELDPRECSSIATNKCDFLSECIMQRT</sequence>
<proteinExistence type="predicted"/>
<accession>A0AAN8UTN2</accession>
<dbReference type="Proteomes" id="UP001370490">
    <property type="component" value="Unassembled WGS sequence"/>
</dbReference>
<dbReference type="InterPro" id="IPR001245">
    <property type="entry name" value="Ser-Thr/Tyr_kinase_cat_dom"/>
</dbReference>
<evidence type="ECO:0000313" key="8">
    <source>
        <dbReference type="EMBL" id="KAK6917381.1"/>
    </source>
</evidence>
<dbReference type="EMBL" id="JBAMMX010000023">
    <property type="protein sequence ID" value="KAK6917381.1"/>
    <property type="molecule type" value="Genomic_DNA"/>
</dbReference>
<keyword evidence="4 8" id="KW-0418">Kinase</keyword>
<organism evidence="8 9">
    <name type="scientific">Dillenia turbinata</name>
    <dbReference type="NCBI Taxonomy" id="194707"/>
    <lineage>
        <taxon>Eukaryota</taxon>
        <taxon>Viridiplantae</taxon>
        <taxon>Streptophyta</taxon>
        <taxon>Embryophyta</taxon>
        <taxon>Tracheophyta</taxon>
        <taxon>Spermatophyta</taxon>
        <taxon>Magnoliopsida</taxon>
        <taxon>eudicotyledons</taxon>
        <taxon>Gunneridae</taxon>
        <taxon>Pentapetalae</taxon>
        <taxon>Dilleniales</taxon>
        <taxon>Dilleniaceae</taxon>
        <taxon>Dillenia</taxon>
    </lineage>
</organism>
<dbReference type="GO" id="GO:0005524">
    <property type="term" value="F:ATP binding"/>
    <property type="evidence" value="ECO:0007669"/>
    <property type="project" value="UniProtKB-KW"/>
</dbReference>
<dbReference type="Pfam" id="PF07714">
    <property type="entry name" value="PK_Tyr_Ser-Thr"/>
    <property type="match status" value="1"/>
</dbReference>
<dbReference type="Gene3D" id="1.10.510.10">
    <property type="entry name" value="Transferase(Phosphotransferase) domain 1"/>
    <property type="match status" value="1"/>
</dbReference>
<dbReference type="PROSITE" id="PS50011">
    <property type="entry name" value="PROTEIN_KINASE_DOM"/>
    <property type="match status" value="1"/>
</dbReference>
<evidence type="ECO:0000256" key="2">
    <source>
        <dbReference type="ARBA" id="ARBA00022679"/>
    </source>
</evidence>
<name>A0AAN8UTN2_9MAGN</name>
<comment type="caution">
    <text evidence="8">The sequence shown here is derived from an EMBL/GenBank/DDBJ whole genome shotgun (WGS) entry which is preliminary data.</text>
</comment>
<keyword evidence="9" id="KW-1185">Reference proteome</keyword>
<keyword evidence="1" id="KW-0723">Serine/threonine-protein kinase</keyword>
<evidence type="ECO:0000259" key="7">
    <source>
        <dbReference type="PROSITE" id="PS50011"/>
    </source>
</evidence>
<dbReference type="InterPro" id="IPR000719">
    <property type="entry name" value="Prot_kinase_dom"/>
</dbReference>
<dbReference type="InterPro" id="IPR011009">
    <property type="entry name" value="Kinase-like_dom_sf"/>
</dbReference>
<feature type="compositionally biased region" description="Polar residues" evidence="6">
    <location>
        <begin position="144"/>
        <end position="158"/>
    </location>
</feature>
<keyword evidence="3" id="KW-0547">Nucleotide-binding</keyword>
<dbReference type="GO" id="GO:0004674">
    <property type="term" value="F:protein serine/threonine kinase activity"/>
    <property type="evidence" value="ECO:0007669"/>
    <property type="project" value="UniProtKB-KW"/>
</dbReference>
<dbReference type="PANTHER" id="PTHR27002:SF980">
    <property type="entry name" value="CYSTEINE-RICH RECEPTOR-LIKE PROTEIN KINASE 10 ISOFORM X1"/>
    <property type="match status" value="1"/>
</dbReference>
<dbReference type="AlphaFoldDB" id="A0AAN8UTN2"/>
<keyword evidence="2" id="KW-0808">Transferase</keyword>
<evidence type="ECO:0000256" key="5">
    <source>
        <dbReference type="ARBA" id="ARBA00022840"/>
    </source>
</evidence>
<evidence type="ECO:0000256" key="6">
    <source>
        <dbReference type="SAM" id="MobiDB-lite"/>
    </source>
</evidence>
<evidence type="ECO:0000256" key="3">
    <source>
        <dbReference type="ARBA" id="ARBA00022741"/>
    </source>
</evidence>